<dbReference type="RefSeq" id="WP_213499238.1">
    <property type="nucleotide sequence ID" value="NZ_CP074694.1"/>
</dbReference>
<organism evidence="1 2">
    <name type="scientific">Telmatocola sphagniphila</name>
    <dbReference type="NCBI Taxonomy" id="1123043"/>
    <lineage>
        <taxon>Bacteria</taxon>
        <taxon>Pseudomonadati</taxon>
        <taxon>Planctomycetota</taxon>
        <taxon>Planctomycetia</taxon>
        <taxon>Gemmatales</taxon>
        <taxon>Gemmataceae</taxon>
    </lineage>
</organism>
<dbReference type="Proteomes" id="UP000676194">
    <property type="component" value="Chromosome"/>
</dbReference>
<dbReference type="AlphaFoldDB" id="A0A8E6BAQ7"/>
<dbReference type="GO" id="GO:0030638">
    <property type="term" value="P:polyketide metabolic process"/>
    <property type="evidence" value="ECO:0007669"/>
    <property type="project" value="InterPro"/>
</dbReference>
<dbReference type="Gene3D" id="3.10.450.50">
    <property type="match status" value="1"/>
</dbReference>
<dbReference type="InterPro" id="IPR009959">
    <property type="entry name" value="Cyclase_SnoaL-like"/>
</dbReference>
<dbReference type="KEGG" id="tsph:KIH39_10270"/>
<evidence type="ECO:0000313" key="1">
    <source>
        <dbReference type="EMBL" id="QVL34266.1"/>
    </source>
</evidence>
<gene>
    <name evidence="1" type="ORF">KIH39_10270</name>
</gene>
<dbReference type="InterPro" id="IPR032710">
    <property type="entry name" value="NTF2-like_dom_sf"/>
</dbReference>
<accession>A0A8E6BAQ7</accession>
<keyword evidence="2" id="KW-1185">Reference proteome</keyword>
<reference evidence="1" key="1">
    <citation type="submission" date="2021-05" db="EMBL/GenBank/DDBJ databases">
        <title>Complete genome sequence of the cellulolytic planctomycete Telmatocola sphagniphila SP2T and characterization of the first cellulase from planctomycetes.</title>
        <authorList>
            <person name="Rakitin A.L."/>
            <person name="Beletsky A.V."/>
            <person name="Naumoff D.G."/>
            <person name="Kulichevskaya I.S."/>
            <person name="Mardanov A.V."/>
            <person name="Ravin N.V."/>
            <person name="Dedysh S.N."/>
        </authorList>
    </citation>
    <scope>NUCLEOTIDE SEQUENCE</scope>
    <source>
        <strain evidence="1">SP2T</strain>
    </source>
</reference>
<dbReference type="SUPFAM" id="SSF54427">
    <property type="entry name" value="NTF2-like"/>
    <property type="match status" value="1"/>
</dbReference>
<protein>
    <submittedName>
        <fullName evidence="1">Ester cyclase</fullName>
    </submittedName>
</protein>
<dbReference type="Pfam" id="PF07366">
    <property type="entry name" value="SnoaL"/>
    <property type="match status" value="1"/>
</dbReference>
<name>A0A8E6BAQ7_9BACT</name>
<evidence type="ECO:0000313" key="2">
    <source>
        <dbReference type="Proteomes" id="UP000676194"/>
    </source>
</evidence>
<sequence>MNSITGFTLEEMKQFVRDHFEQFVNQKNIAIGKVNFAADFVDHGAGVPVGLPPGPEGAMQYVAGALRKFPDMRVTIEDLITEADKVVVRNRWTATDPNTNQKFAFRGIVIWRISNRQLAERWAFLEPAKAV</sequence>
<proteinExistence type="predicted"/>
<dbReference type="EMBL" id="CP074694">
    <property type="protein sequence ID" value="QVL34266.1"/>
    <property type="molecule type" value="Genomic_DNA"/>
</dbReference>